<dbReference type="SMART" id="SM00803">
    <property type="entry name" value="TAF"/>
    <property type="match status" value="1"/>
</dbReference>
<organism evidence="7 8">
    <name type="scientific">Tritrichomonas musculus</name>
    <dbReference type="NCBI Taxonomy" id="1915356"/>
    <lineage>
        <taxon>Eukaryota</taxon>
        <taxon>Metamonada</taxon>
        <taxon>Parabasalia</taxon>
        <taxon>Tritrichomonadida</taxon>
        <taxon>Tritrichomonadidae</taxon>
        <taxon>Tritrichomonas</taxon>
    </lineage>
</organism>
<dbReference type="Gene3D" id="1.10.20.10">
    <property type="entry name" value="Histone, subunit A"/>
    <property type="match status" value="1"/>
</dbReference>
<dbReference type="SUPFAM" id="SSF47113">
    <property type="entry name" value="Histone-fold"/>
    <property type="match status" value="1"/>
</dbReference>
<accession>A0ABR2IDG4</accession>
<evidence type="ECO:0000256" key="2">
    <source>
        <dbReference type="ARBA" id="ARBA00007688"/>
    </source>
</evidence>
<sequence length="439" mass="50091">MSQVINNTISTIAESIGIPHIKDSIYAQLSSKVEHEILEMLSDALQIMVTCKRTRLCVSDINAALELNGMEPVFGYSNGMVPPMKNAGNVNALDLLIYNDHQIQIDNNKRFEAAAYPFDTYYEFGWMAIAGRPLRTESVDEQQASEQISEDLKVVTNQQKQKPDSDLEFASNKHVFSYELQLFYKKLRDFLIDGTPELREKMLKNLKTNRCIQTLLPYYLRFSFLLLHDYPHKFDMLYVAISTIRSLVANHSLRFFDVYMPHFISITLSCLLSPQIGPKLWNELFIIRSLAADLLRFLLKHSFEQGYSSVQPRITLQLLSVLLKSEYGISEKCGALQGLISMDLETTSKFVLPHIGDLINELGKKSMEGDLNYTQLRMHFYSLSVSAFGATLHADTYRLNALGIIPAQGYSKDLYHDMMDIFGDEALNYVVDDSSFLYL</sequence>
<evidence type="ECO:0000256" key="4">
    <source>
        <dbReference type="ARBA" id="ARBA00023163"/>
    </source>
</evidence>
<keyword evidence="3" id="KW-0805">Transcription regulation</keyword>
<dbReference type="PANTHER" id="PTHR10221:SF9">
    <property type="entry name" value="TRANSCRIPTION INITIATION FACTOR TFIID SUBUNIT 6"/>
    <property type="match status" value="1"/>
</dbReference>
<keyword evidence="4" id="KW-0804">Transcription</keyword>
<dbReference type="CDD" id="cd08050">
    <property type="entry name" value="TAF6C"/>
    <property type="match status" value="1"/>
</dbReference>
<dbReference type="Pfam" id="PF02969">
    <property type="entry name" value="TAF"/>
    <property type="match status" value="1"/>
</dbReference>
<evidence type="ECO:0000256" key="3">
    <source>
        <dbReference type="ARBA" id="ARBA00023015"/>
    </source>
</evidence>
<name>A0ABR2IDG4_9EUKA</name>
<dbReference type="InterPro" id="IPR011442">
    <property type="entry name" value="TAF6_C"/>
</dbReference>
<dbReference type="InterPro" id="IPR046344">
    <property type="entry name" value="TAF6_C_sf"/>
</dbReference>
<comment type="similarity">
    <text evidence="2">Belongs to the TAF6 family.</text>
</comment>
<evidence type="ECO:0000313" key="8">
    <source>
        <dbReference type="Proteomes" id="UP001470230"/>
    </source>
</evidence>
<dbReference type="InterPro" id="IPR016024">
    <property type="entry name" value="ARM-type_fold"/>
</dbReference>
<dbReference type="InterPro" id="IPR037796">
    <property type="entry name" value="TAF6"/>
</dbReference>
<keyword evidence="5" id="KW-0539">Nucleus</keyword>
<dbReference type="InterPro" id="IPR009072">
    <property type="entry name" value="Histone-fold"/>
</dbReference>
<dbReference type="Proteomes" id="UP001470230">
    <property type="component" value="Unassembled WGS sequence"/>
</dbReference>
<dbReference type="EMBL" id="JAPFFF010000018">
    <property type="protein sequence ID" value="KAK8861051.1"/>
    <property type="molecule type" value="Genomic_DNA"/>
</dbReference>
<protein>
    <recommendedName>
        <fullName evidence="6">TATA box binding protein associated factor (TAF) histone-like fold domain-containing protein</fullName>
    </recommendedName>
</protein>
<proteinExistence type="inferred from homology"/>
<evidence type="ECO:0000256" key="5">
    <source>
        <dbReference type="ARBA" id="ARBA00023242"/>
    </source>
</evidence>
<dbReference type="InterPro" id="IPR004823">
    <property type="entry name" value="TAF_TATA-bd_Histone-like_dom"/>
</dbReference>
<comment type="caution">
    <text evidence="7">The sequence shown here is derived from an EMBL/GenBank/DDBJ whole genome shotgun (WGS) entry which is preliminary data.</text>
</comment>
<dbReference type="SUPFAM" id="SSF48371">
    <property type="entry name" value="ARM repeat"/>
    <property type="match status" value="1"/>
</dbReference>
<dbReference type="Gene3D" id="1.25.40.770">
    <property type="entry name" value="TAF6, C-terminal HEAT repeat domain"/>
    <property type="match status" value="1"/>
</dbReference>
<dbReference type="Pfam" id="PF07571">
    <property type="entry name" value="TAF6_C"/>
    <property type="match status" value="1"/>
</dbReference>
<feature type="domain" description="TATA box binding protein associated factor (TAF) histone-like fold" evidence="6">
    <location>
        <begin position="3"/>
        <end position="66"/>
    </location>
</feature>
<reference evidence="7 8" key="1">
    <citation type="submission" date="2024-04" db="EMBL/GenBank/DDBJ databases">
        <title>Tritrichomonas musculus Genome.</title>
        <authorList>
            <person name="Alves-Ferreira E."/>
            <person name="Grigg M."/>
            <person name="Lorenzi H."/>
            <person name="Galac M."/>
        </authorList>
    </citation>
    <scope>NUCLEOTIDE SEQUENCE [LARGE SCALE GENOMIC DNA]</scope>
    <source>
        <strain evidence="7 8">EAF2021</strain>
    </source>
</reference>
<keyword evidence="8" id="KW-1185">Reference proteome</keyword>
<dbReference type="CDD" id="cd22917">
    <property type="entry name" value="HFD_TAF6-like"/>
    <property type="match status" value="1"/>
</dbReference>
<gene>
    <name evidence="7" type="ORF">M9Y10_012743</name>
</gene>
<evidence type="ECO:0000259" key="6">
    <source>
        <dbReference type="SMART" id="SM00803"/>
    </source>
</evidence>
<comment type="subcellular location">
    <subcellularLocation>
        <location evidence="1">Nucleus</location>
    </subcellularLocation>
</comment>
<dbReference type="PANTHER" id="PTHR10221">
    <property type="entry name" value="TRANSCRIPTION INITIATION FACTOR TFIID SUBUNIT 6"/>
    <property type="match status" value="1"/>
</dbReference>
<evidence type="ECO:0000256" key="1">
    <source>
        <dbReference type="ARBA" id="ARBA00004123"/>
    </source>
</evidence>
<evidence type="ECO:0000313" key="7">
    <source>
        <dbReference type="EMBL" id="KAK8861051.1"/>
    </source>
</evidence>